<feature type="domain" description="YknX-like C-terminal permuted SH3-like" evidence="6">
    <location>
        <begin position="275"/>
        <end position="343"/>
    </location>
</feature>
<dbReference type="GO" id="GO:0015562">
    <property type="term" value="F:efflux transmembrane transporter activity"/>
    <property type="evidence" value="ECO:0007669"/>
    <property type="project" value="TreeGrafter"/>
</dbReference>
<dbReference type="Gene3D" id="1.10.287.470">
    <property type="entry name" value="Helix hairpin bin"/>
    <property type="match status" value="1"/>
</dbReference>
<keyword evidence="3" id="KW-0732">Signal</keyword>
<comment type="similarity">
    <text evidence="1">Belongs to the membrane fusion protein (MFP) (TC 8.A.1) family.</text>
</comment>
<feature type="coiled-coil region" evidence="2">
    <location>
        <begin position="88"/>
        <end position="146"/>
    </location>
</feature>
<evidence type="ECO:0000259" key="6">
    <source>
        <dbReference type="Pfam" id="PF25989"/>
    </source>
</evidence>
<feature type="chain" id="PRO_5002474808" evidence="3">
    <location>
        <begin position="18"/>
        <end position="349"/>
    </location>
</feature>
<evidence type="ECO:0000256" key="3">
    <source>
        <dbReference type="SAM" id="SignalP"/>
    </source>
</evidence>
<dbReference type="OrthoDB" id="9806939at2"/>
<dbReference type="Gene3D" id="2.40.420.20">
    <property type="match status" value="1"/>
</dbReference>
<dbReference type="Gene3D" id="2.40.50.100">
    <property type="match status" value="1"/>
</dbReference>
<evidence type="ECO:0000256" key="2">
    <source>
        <dbReference type="SAM" id="Coils"/>
    </source>
</evidence>
<evidence type="ECO:0000313" key="8">
    <source>
        <dbReference type="Proteomes" id="UP000033664"/>
    </source>
</evidence>
<evidence type="ECO:0000259" key="4">
    <source>
        <dbReference type="Pfam" id="PF25917"/>
    </source>
</evidence>
<dbReference type="PATRIC" id="fig|151081.8.peg.2897"/>
<dbReference type="AlphaFoldDB" id="A0A0F4PYS3"/>
<evidence type="ECO:0000259" key="5">
    <source>
        <dbReference type="Pfam" id="PF25954"/>
    </source>
</evidence>
<keyword evidence="2" id="KW-0175">Coiled coil</keyword>
<feature type="domain" description="Multidrug resistance protein MdtA-like barrel-sandwich hybrid" evidence="4">
    <location>
        <begin position="49"/>
        <end position="188"/>
    </location>
</feature>
<dbReference type="Pfam" id="PF25954">
    <property type="entry name" value="Beta-barrel_RND_2"/>
    <property type="match status" value="1"/>
</dbReference>
<reference evidence="7 8" key="1">
    <citation type="journal article" date="2015" name="BMC Genomics">
        <title>Genome mining reveals unlocked bioactive potential of marine Gram-negative bacteria.</title>
        <authorList>
            <person name="Machado H."/>
            <person name="Sonnenschein E.C."/>
            <person name="Melchiorsen J."/>
            <person name="Gram L."/>
        </authorList>
    </citation>
    <scope>NUCLEOTIDE SEQUENCE [LARGE SCALE GENOMIC DNA]</scope>
    <source>
        <strain evidence="7 8">S3137</strain>
    </source>
</reference>
<sequence length="349" mass="37726">MRAWCICLLLISGCLSAQTAVNVVVKEVNTQSIERTLALTGTLRAARHAQLSSLSDGVVTQIHAQAGDEVAKGARLLSLDAALVQAQLQALTGAKQRARIAVDDAQRRFNEAQSLSQQALMAATELADRQAALQSAKASLTEAQANERYHKELLARQQLHAPFSGVVAERFVDVGEWVTRGQAVFELVSSEQLWLDLHMPQEHFGAIDLAKQVRFEVPGKASRGFTAKVIAKVPVIDSASRSFLLRLAVPPQAGLQVGLSASAEIVLNKTDEQSVVVPTDALLRHPDGGYSVFVISADKAQRRFVRIGERINGHIEVLSGLEPGMKVVTQGNELLRQGQAVTVVQAREQ</sequence>
<comment type="caution">
    <text evidence="7">The sequence shown here is derived from an EMBL/GenBank/DDBJ whole genome shotgun (WGS) entry which is preliminary data.</text>
</comment>
<name>A0A0F4PYS3_9GAMM</name>
<dbReference type="PANTHER" id="PTHR30469:SF15">
    <property type="entry name" value="HLYD FAMILY OF SECRETION PROTEINS"/>
    <property type="match status" value="1"/>
</dbReference>
<feature type="domain" description="CusB-like beta-barrel" evidence="5">
    <location>
        <begin position="192"/>
        <end position="265"/>
    </location>
</feature>
<keyword evidence="8" id="KW-1185">Reference proteome</keyword>
<dbReference type="NCBIfam" id="TIGR01730">
    <property type="entry name" value="RND_mfp"/>
    <property type="match status" value="1"/>
</dbReference>
<dbReference type="InterPro" id="IPR058792">
    <property type="entry name" value="Beta-barrel_RND_2"/>
</dbReference>
<feature type="signal peptide" evidence="3">
    <location>
        <begin position="1"/>
        <end position="17"/>
    </location>
</feature>
<accession>A0A0F4PYS3</accession>
<evidence type="ECO:0000256" key="1">
    <source>
        <dbReference type="ARBA" id="ARBA00009477"/>
    </source>
</evidence>
<dbReference type="Pfam" id="PF25917">
    <property type="entry name" value="BSH_RND"/>
    <property type="match status" value="1"/>
</dbReference>
<dbReference type="GO" id="GO:1990281">
    <property type="term" value="C:efflux pump complex"/>
    <property type="evidence" value="ECO:0007669"/>
    <property type="project" value="TreeGrafter"/>
</dbReference>
<gene>
    <name evidence="7" type="ORF">TW72_06745</name>
</gene>
<dbReference type="InterPro" id="IPR006143">
    <property type="entry name" value="RND_pump_MFP"/>
</dbReference>
<organism evidence="7 8">
    <name type="scientific">Pseudoalteromonas ruthenica</name>
    <dbReference type="NCBI Taxonomy" id="151081"/>
    <lineage>
        <taxon>Bacteria</taxon>
        <taxon>Pseudomonadati</taxon>
        <taxon>Pseudomonadota</taxon>
        <taxon>Gammaproteobacteria</taxon>
        <taxon>Alteromonadales</taxon>
        <taxon>Pseudoalteromonadaceae</taxon>
        <taxon>Pseudoalteromonas</taxon>
    </lineage>
</organism>
<dbReference type="InterPro" id="IPR058637">
    <property type="entry name" value="YknX-like_C"/>
</dbReference>
<evidence type="ECO:0000313" key="7">
    <source>
        <dbReference type="EMBL" id="KJZ00631.1"/>
    </source>
</evidence>
<dbReference type="PANTHER" id="PTHR30469">
    <property type="entry name" value="MULTIDRUG RESISTANCE PROTEIN MDTA"/>
    <property type="match status" value="1"/>
</dbReference>
<proteinExistence type="inferred from homology"/>
<dbReference type="Proteomes" id="UP000033664">
    <property type="component" value="Unassembled WGS sequence"/>
</dbReference>
<dbReference type="EMBL" id="JXXZ01000006">
    <property type="protein sequence ID" value="KJZ00631.1"/>
    <property type="molecule type" value="Genomic_DNA"/>
</dbReference>
<protein>
    <submittedName>
        <fullName evidence="7">RND transporter</fullName>
    </submittedName>
</protein>
<dbReference type="eggNOG" id="COG0845">
    <property type="taxonomic scope" value="Bacteria"/>
</dbReference>
<dbReference type="SUPFAM" id="SSF111369">
    <property type="entry name" value="HlyD-like secretion proteins"/>
    <property type="match status" value="1"/>
</dbReference>
<dbReference type="InterPro" id="IPR058625">
    <property type="entry name" value="MdtA-like_BSH"/>
</dbReference>
<dbReference type="Pfam" id="PF25989">
    <property type="entry name" value="YknX_C"/>
    <property type="match status" value="1"/>
</dbReference>
<dbReference type="Gene3D" id="2.40.30.170">
    <property type="match status" value="1"/>
</dbReference>